<dbReference type="EMBL" id="PDUG01000006">
    <property type="protein sequence ID" value="PIC20168.1"/>
    <property type="molecule type" value="Genomic_DNA"/>
</dbReference>
<dbReference type="AlphaFoldDB" id="A0A2G5SYW5"/>
<dbReference type="PANTHER" id="PTHR21503:SF8">
    <property type="entry name" value="F-BOX ASSOCIATED DOMAIN-CONTAINING PROTEIN-RELATED"/>
    <property type="match status" value="1"/>
</dbReference>
<name>A0A2G5SYW5_9PELO</name>
<dbReference type="Pfam" id="PF00646">
    <property type="entry name" value="F-box"/>
    <property type="match status" value="1"/>
</dbReference>
<evidence type="ECO:0000313" key="3">
    <source>
        <dbReference type="Proteomes" id="UP000230233"/>
    </source>
</evidence>
<dbReference type="PANTHER" id="PTHR21503">
    <property type="entry name" value="F-BOX-CONTAINING HYPOTHETICAL PROTEIN C.ELEGANS"/>
    <property type="match status" value="1"/>
</dbReference>
<protein>
    <recommendedName>
        <fullName evidence="1">F-box domain-containing protein</fullName>
    </recommendedName>
</protein>
<proteinExistence type="predicted"/>
<evidence type="ECO:0000313" key="2">
    <source>
        <dbReference type="EMBL" id="PIC20168.1"/>
    </source>
</evidence>
<organism evidence="2 3">
    <name type="scientific">Caenorhabditis nigoni</name>
    <dbReference type="NCBI Taxonomy" id="1611254"/>
    <lineage>
        <taxon>Eukaryota</taxon>
        <taxon>Metazoa</taxon>
        <taxon>Ecdysozoa</taxon>
        <taxon>Nematoda</taxon>
        <taxon>Chromadorea</taxon>
        <taxon>Rhabditida</taxon>
        <taxon>Rhabditina</taxon>
        <taxon>Rhabditomorpha</taxon>
        <taxon>Rhabditoidea</taxon>
        <taxon>Rhabditidae</taxon>
        <taxon>Peloderinae</taxon>
        <taxon>Caenorhabditis</taxon>
    </lineage>
</organism>
<dbReference type="InterPro" id="IPR001810">
    <property type="entry name" value="F-box_dom"/>
</dbReference>
<dbReference type="PROSITE" id="PS50181">
    <property type="entry name" value="FBOX"/>
    <property type="match status" value="1"/>
</dbReference>
<reference evidence="3" key="1">
    <citation type="submission" date="2017-10" db="EMBL/GenBank/DDBJ databases">
        <title>Rapid genome shrinkage in a self-fertile nematode reveals novel sperm competition proteins.</title>
        <authorList>
            <person name="Yin D."/>
            <person name="Schwarz E.M."/>
            <person name="Thomas C.G."/>
            <person name="Felde R.L."/>
            <person name="Korf I.F."/>
            <person name="Cutter A.D."/>
            <person name="Schartner C.M."/>
            <person name="Ralston E.J."/>
            <person name="Meyer B.J."/>
            <person name="Haag E.S."/>
        </authorList>
    </citation>
    <scope>NUCLEOTIDE SEQUENCE [LARGE SCALE GENOMIC DNA]</scope>
    <source>
        <strain evidence="3">JU1422</strain>
    </source>
</reference>
<dbReference type="Proteomes" id="UP000230233">
    <property type="component" value="Chromosome X"/>
</dbReference>
<sequence length="356" mass="41779">MQLFKYPYLVQNEILDNMKFSDLFMFSFVSKRMKKLIESSSQMQRFKIINAIKYDHLDEGTFVCIPVHGFPDNVIQIAERDDTENDYFQLNVPGKMIDFRISYEDNKYLPVASYQPDERETLVASIHDYLLDFFGDSVEYYWHAHDYETPIPHLQNLIACLELNTSEDILDMENLENFISLSPVLKSIDMYISNVTAPFSQGSKFYQTEYIQTCQEEPNLPDILHHFQGRQASVEIVRYNIGHVIEFVNAWKSGEAFDKLEHIIIEIILGRYRENEILHAIGAKHIDSAKKPPTHVLPKVYRDMAFDKDPNTDPITSYTYVVRETDNRMASVLVQGRRFDFGVWDKTEEEFLRMME</sequence>
<feature type="domain" description="F-box" evidence="1">
    <location>
        <begin position="1"/>
        <end position="46"/>
    </location>
</feature>
<evidence type="ECO:0000259" key="1">
    <source>
        <dbReference type="PROSITE" id="PS50181"/>
    </source>
</evidence>
<accession>A0A2G5SYW5</accession>
<keyword evidence="3" id="KW-1185">Reference proteome</keyword>
<comment type="caution">
    <text evidence="2">The sequence shown here is derived from an EMBL/GenBank/DDBJ whole genome shotgun (WGS) entry which is preliminary data.</text>
</comment>
<gene>
    <name evidence="2" type="primary">Cnig_chr_X.g25455</name>
    <name evidence="2" type="ORF">B9Z55_025455</name>
</gene>